<dbReference type="EMBL" id="CAJNOR010017336">
    <property type="protein sequence ID" value="CAF1687191.1"/>
    <property type="molecule type" value="Genomic_DNA"/>
</dbReference>
<accession>A0A816HGE9</accession>
<dbReference type="Proteomes" id="UP000663828">
    <property type="component" value="Unassembled WGS sequence"/>
</dbReference>
<comment type="caution">
    <text evidence="1">The sequence shown here is derived from an EMBL/GenBank/DDBJ whole genome shotgun (WGS) entry which is preliminary data.</text>
</comment>
<evidence type="ECO:0000313" key="2">
    <source>
        <dbReference type="Proteomes" id="UP000663828"/>
    </source>
</evidence>
<gene>
    <name evidence="1" type="ORF">XAT740_LOCUS62285</name>
</gene>
<protein>
    <submittedName>
        <fullName evidence="1">Uncharacterized protein</fullName>
    </submittedName>
</protein>
<feature type="non-terminal residue" evidence="1">
    <location>
        <position position="1"/>
    </location>
</feature>
<proteinExistence type="predicted"/>
<keyword evidence="2" id="KW-1185">Reference proteome</keyword>
<name>A0A816HGE9_ADIRI</name>
<evidence type="ECO:0000313" key="1">
    <source>
        <dbReference type="EMBL" id="CAF1687191.1"/>
    </source>
</evidence>
<organism evidence="1 2">
    <name type="scientific">Adineta ricciae</name>
    <name type="common">Rotifer</name>
    <dbReference type="NCBI Taxonomy" id="249248"/>
    <lineage>
        <taxon>Eukaryota</taxon>
        <taxon>Metazoa</taxon>
        <taxon>Spiralia</taxon>
        <taxon>Gnathifera</taxon>
        <taxon>Rotifera</taxon>
        <taxon>Eurotatoria</taxon>
        <taxon>Bdelloidea</taxon>
        <taxon>Adinetida</taxon>
        <taxon>Adinetidae</taxon>
        <taxon>Adineta</taxon>
    </lineage>
</organism>
<reference evidence="1" key="1">
    <citation type="submission" date="2021-02" db="EMBL/GenBank/DDBJ databases">
        <authorList>
            <person name="Nowell W R."/>
        </authorList>
    </citation>
    <scope>NUCLEOTIDE SEQUENCE</scope>
</reference>
<dbReference type="AlphaFoldDB" id="A0A816HGE9"/>
<sequence>IFVSDTWIETLYFPNASWYAVADFRTTANAQSQVHSEVNATIDLFESTLTSRISSFLSYLRITTRANYLVSALNTNFLILYQKEVNIKVGGAVTVGSWSITGEDDSAYAPCSTENPTSATSFISLSWKPRLFSHAR</sequence>